<comment type="caution">
    <text evidence="13">The sequence shown here is derived from an EMBL/GenBank/DDBJ whole genome shotgun (WGS) entry which is preliminary data.</text>
</comment>
<name>A0A016U7V4_9BILA</name>
<dbReference type="Gene3D" id="3.80.10.10">
    <property type="entry name" value="Ribonuclease Inhibitor"/>
    <property type="match status" value="5"/>
</dbReference>
<dbReference type="SMART" id="SM00365">
    <property type="entry name" value="LRR_SD22"/>
    <property type="match status" value="5"/>
</dbReference>
<keyword evidence="6" id="KW-0677">Repeat</keyword>
<dbReference type="Pfam" id="PF13855">
    <property type="entry name" value="LRR_8"/>
    <property type="match status" value="5"/>
</dbReference>
<dbReference type="SMART" id="SM00369">
    <property type="entry name" value="LRR_TYP"/>
    <property type="match status" value="17"/>
</dbReference>
<comment type="subcellular location">
    <subcellularLocation>
        <location evidence="1">Membrane</location>
        <topology evidence="1">Single-pass membrane protein</topology>
    </subcellularLocation>
</comment>
<dbReference type="GO" id="GO:0005886">
    <property type="term" value="C:plasma membrane"/>
    <property type="evidence" value="ECO:0007669"/>
    <property type="project" value="TreeGrafter"/>
</dbReference>
<dbReference type="AlphaFoldDB" id="A0A016U7V4"/>
<keyword evidence="5" id="KW-0732">Signal</keyword>
<evidence type="ECO:0000313" key="13">
    <source>
        <dbReference type="EMBL" id="EYC10663.1"/>
    </source>
</evidence>
<feature type="transmembrane region" description="Helical" evidence="11">
    <location>
        <begin position="1033"/>
        <end position="1057"/>
    </location>
</feature>
<evidence type="ECO:0000256" key="3">
    <source>
        <dbReference type="ARBA" id="ARBA00022614"/>
    </source>
</evidence>
<dbReference type="SMART" id="SM00255">
    <property type="entry name" value="TIR"/>
    <property type="match status" value="1"/>
</dbReference>
<keyword evidence="8 11" id="KW-0472">Membrane</keyword>
<dbReference type="InterPro" id="IPR032675">
    <property type="entry name" value="LRR_dom_sf"/>
</dbReference>
<accession>A0A016U7V4</accession>
<dbReference type="EMBL" id="JARK01001390">
    <property type="protein sequence ID" value="EYC10663.1"/>
    <property type="molecule type" value="Genomic_DNA"/>
</dbReference>
<proteinExistence type="inferred from homology"/>
<evidence type="ECO:0000259" key="12">
    <source>
        <dbReference type="PROSITE" id="PS50104"/>
    </source>
</evidence>
<evidence type="ECO:0000256" key="8">
    <source>
        <dbReference type="ARBA" id="ARBA00023136"/>
    </source>
</evidence>
<dbReference type="Proteomes" id="UP000024635">
    <property type="component" value="Unassembled WGS sequence"/>
</dbReference>
<gene>
    <name evidence="13" type="primary">Acey_s0054.g2483</name>
    <name evidence="13" type="synonym">Acey-tol-1</name>
    <name evidence="13" type="ORF">Y032_0054g2483</name>
</gene>
<dbReference type="InterPro" id="IPR000157">
    <property type="entry name" value="TIR_dom"/>
</dbReference>
<evidence type="ECO:0000256" key="7">
    <source>
        <dbReference type="ARBA" id="ARBA00022989"/>
    </source>
</evidence>
<comment type="similarity">
    <text evidence="2">Belongs to the Toll-like receptor family.</text>
</comment>
<evidence type="ECO:0000313" key="14">
    <source>
        <dbReference type="Proteomes" id="UP000024635"/>
    </source>
</evidence>
<keyword evidence="7 11" id="KW-1133">Transmembrane helix</keyword>
<evidence type="ECO:0000256" key="5">
    <source>
        <dbReference type="ARBA" id="ARBA00022729"/>
    </source>
</evidence>
<dbReference type="InterPro" id="IPR003591">
    <property type="entry name" value="Leu-rich_rpt_typical-subtyp"/>
</dbReference>
<protein>
    <recommendedName>
        <fullName evidence="12">TIR domain-containing protein</fullName>
    </recommendedName>
</protein>
<evidence type="ECO:0000256" key="4">
    <source>
        <dbReference type="ARBA" id="ARBA00022692"/>
    </source>
</evidence>
<dbReference type="PANTHER" id="PTHR24365:SF541">
    <property type="entry name" value="PROTEIN TOLL-RELATED"/>
    <property type="match status" value="1"/>
</dbReference>
<feature type="domain" description="TIR" evidence="12">
    <location>
        <begin position="1091"/>
        <end position="1228"/>
    </location>
</feature>
<organism evidence="13 14">
    <name type="scientific">Ancylostoma ceylanicum</name>
    <dbReference type="NCBI Taxonomy" id="53326"/>
    <lineage>
        <taxon>Eukaryota</taxon>
        <taxon>Metazoa</taxon>
        <taxon>Ecdysozoa</taxon>
        <taxon>Nematoda</taxon>
        <taxon>Chromadorea</taxon>
        <taxon>Rhabditida</taxon>
        <taxon>Rhabditina</taxon>
        <taxon>Rhabditomorpha</taxon>
        <taxon>Strongyloidea</taxon>
        <taxon>Ancylostomatidae</taxon>
        <taxon>Ancylostomatinae</taxon>
        <taxon>Ancylostoma</taxon>
    </lineage>
</organism>
<evidence type="ECO:0000256" key="11">
    <source>
        <dbReference type="SAM" id="Phobius"/>
    </source>
</evidence>
<dbReference type="PANTHER" id="PTHR24365">
    <property type="entry name" value="TOLL-LIKE RECEPTOR"/>
    <property type="match status" value="1"/>
</dbReference>
<evidence type="ECO:0000256" key="1">
    <source>
        <dbReference type="ARBA" id="ARBA00004167"/>
    </source>
</evidence>
<evidence type="ECO:0000256" key="6">
    <source>
        <dbReference type="ARBA" id="ARBA00022737"/>
    </source>
</evidence>
<keyword evidence="3" id="KW-0433">Leucine-rich repeat</keyword>
<keyword evidence="9" id="KW-0675">Receptor</keyword>
<dbReference type="InterPro" id="IPR001611">
    <property type="entry name" value="Leu-rich_rpt"/>
</dbReference>
<keyword evidence="4 11" id="KW-0812">Transmembrane</keyword>
<keyword evidence="10" id="KW-0325">Glycoprotein</keyword>
<dbReference type="GO" id="GO:0007165">
    <property type="term" value="P:signal transduction"/>
    <property type="evidence" value="ECO:0007669"/>
    <property type="project" value="InterPro"/>
</dbReference>
<dbReference type="SUPFAM" id="SSF52058">
    <property type="entry name" value="L domain-like"/>
    <property type="match status" value="3"/>
</dbReference>
<dbReference type="SUPFAM" id="SSF52200">
    <property type="entry name" value="Toll/Interleukin receptor TIR domain"/>
    <property type="match status" value="1"/>
</dbReference>
<dbReference type="PROSITE" id="PS50104">
    <property type="entry name" value="TIR"/>
    <property type="match status" value="1"/>
</dbReference>
<dbReference type="PRINTS" id="PR00019">
    <property type="entry name" value="LEURICHRPT"/>
</dbReference>
<evidence type="ECO:0000256" key="2">
    <source>
        <dbReference type="ARBA" id="ARBA00009634"/>
    </source>
</evidence>
<dbReference type="InterPro" id="IPR035897">
    <property type="entry name" value="Toll_tir_struct_dom_sf"/>
</dbReference>
<dbReference type="Pfam" id="PF13676">
    <property type="entry name" value="TIR_2"/>
    <property type="match status" value="1"/>
</dbReference>
<keyword evidence="14" id="KW-1185">Reference proteome</keyword>
<evidence type="ECO:0000256" key="10">
    <source>
        <dbReference type="ARBA" id="ARBA00023180"/>
    </source>
</evidence>
<reference evidence="14" key="1">
    <citation type="journal article" date="2015" name="Nat. Genet.">
        <title>The genome and transcriptome of the zoonotic hookworm Ancylostoma ceylanicum identify infection-specific gene families.</title>
        <authorList>
            <person name="Schwarz E.M."/>
            <person name="Hu Y."/>
            <person name="Antoshechkin I."/>
            <person name="Miller M.M."/>
            <person name="Sternberg P.W."/>
            <person name="Aroian R.V."/>
        </authorList>
    </citation>
    <scope>NUCLEOTIDE SEQUENCE</scope>
    <source>
        <strain evidence="14">HY135</strain>
    </source>
</reference>
<dbReference type="Pfam" id="PF00560">
    <property type="entry name" value="LRR_1"/>
    <property type="match status" value="1"/>
</dbReference>
<dbReference type="Gene3D" id="3.40.50.10140">
    <property type="entry name" value="Toll/interleukin-1 receptor homology (TIR) domain"/>
    <property type="match status" value="1"/>
</dbReference>
<dbReference type="OrthoDB" id="2015831at2759"/>
<sequence length="1258" mass="139813">MVWIHDGNPGNPLRSDICALLYANTLTEHSYTYDSGSTFQIIAVFSQLHVLFLGFFEVTHNKCDYYCNAMWLRVAAVFGILRLTEAFQDCPNGCDCLPDPLVESSFLYVCRWSSLPSDFHFSNSSSIRSLQIVCEDGFSLPNDLFRGVGGVQHLRIEACRWAELPDELLAPLTNLRSLHLHEVSLAKKAFTVSDEAIVNLKRLEKLSITNSNLLQLPEKLFCGLKNLQVLNVSSNWISTLTSADSSCIANQLIIVDFSHNRLDRLGAELNTLPAVRQLSLSNNRLSSIGKDSLLKCPLLQQLELNNNLLEAVEDLPETLIHINLASNQLSIIPPSVTVLPHLVSLNLSHNSISEDSPSVCITSVLEFLDLSWNHISALPSRLYPNSMGSLVHLHLEGNQISELNPLQLVNYTRLQTLNVASNRLERLRDDIFAGLNELSVLRVANNSIDTLEPAAFADLALGDVDLSHNRLTEVPIAIGRLFKLKKIDLSHNKIRKLHQFIFNKISHLHTIDLSHNELPSVSPYVFSDCAYLTSLNLSHNHISQLFHDSLAKCPLLKRIDLSDNRLGSLADALSQASAVRRLDVSRNRLELLQWDELPPRLEHLVADSNIISLLGAAIKSKVRTASLRGNRIEQLSADQIPDAIETLDLSANRVQHIASSTFAAKTSLRSLDLSDNRLTQLTEESLIADGVHSIDASLRGNPLRCSCELHWIKKPEVVKRKVNIVGISETLCTHPVTGKVISLDKVDSKDLLCEYSQVCEPDCVCCQFGNCDCKAVCPPGCSCFRDALFETNVVRCENLTETDMKAFSPSAVPISATHVYLSGLSIPILRSHSFLGRPRLEHLHINASGIRGIQPKAFNTLPKLKLLDLSDNAIVRLSGDEFHKTSAVSHLFLNGNRLRTVERGLTEKLPSLTTITLHNNDLTDVSPALASSGVRSLSLSGNAFRCDCTPRFSAPMWIHENRAKVVDMDRVRCVENVTESFRNNDTTVLSAYPPNVGHDIFTMPMDEFLRDFNRTICVPAASGFFGQEPQNSILTVIFLTSCAFLLCAMTLLGVSLVRKAHNDMSQRRYKASSSLNCSSTPGSSPLPVPLLNFDAFVSYSKKDEKMVLEQLCRPLEDEDYALCLLHRDGPAYHSRLHAISDELISQMEASQCLVIVLTKNFLESEWKTLQVKTSHQLFAKNRGKRVIAVLGEGVDQNLLDEELGQILRKNTCIRQRDHLFWQLLRSALPTRLASLPGSGDDASQIYSDMYGIVPSAVI</sequence>
<evidence type="ECO:0000256" key="9">
    <source>
        <dbReference type="ARBA" id="ARBA00023170"/>
    </source>
</evidence>
<dbReference type="PROSITE" id="PS51450">
    <property type="entry name" value="LRR"/>
    <property type="match status" value="7"/>
</dbReference>
<dbReference type="GO" id="GO:0038023">
    <property type="term" value="F:signaling receptor activity"/>
    <property type="evidence" value="ECO:0007669"/>
    <property type="project" value="TreeGrafter"/>
</dbReference>
<dbReference type="STRING" id="53326.A0A016U7V4"/>